<dbReference type="InterPro" id="IPR006578">
    <property type="entry name" value="MADF-dom"/>
</dbReference>
<dbReference type="SMART" id="SM00595">
    <property type="entry name" value="MADF"/>
    <property type="match status" value="1"/>
</dbReference>
<dbReference type="Proteomes" id="UP001353858">
    <property type="component" value="Unassembled WGS sequence"/>
</dbReference>
<evidence type="ECO:0000259" key="2">
    <source>
        <dbReference type="PROSITE" id="PS51029"/>
    </source>
</evidence>
<organism evidence="3 4">
    <name type="scientific">Aquatica leii</name>
    <dbReference type="NCBI Taxonomy" id="1421715"/>
    <lineage>
        <taxon>Eukaryota</taxon>
        <taxon>Metazoa</taxon>
        <taxon>Ecdysozoa</taxon>
        <taxon>Arthropoda</taxon>
        <taxon>Hexapoda</taxon>
        <taxon>Insecta</taxon>
        <taxon>Pterygota</taxon>
        <taxon>Neoptera</taxon>
        <taxon>Endopterygota</taxon>
        <taxon>Coleoptera</taxon>
        <taxon>Polyphaga</taxon>
        <taxon>Elateriformia</taxon>
        <taxon>Elateroidea</taxon>
        <taxon>Lampyridae</taxon>
        <taxon>Luciolinae</taxon>
        <taxon>Aquatica</taxon>
    </lineage>
</organism>
<gene>
    <name evidence="3" type="ORF">RN001_002333</name>
</gene>
<protein>
    <recommendedName>
        <fullName evidence="2">MADF domain-containing protein</fullName>
    </recommendedName>
</protein>
<keyword evidence="4" id="KW-1185">Reference proteome</keyword>
<dbReference type="Pfam" id="PF10545">
    <property type="entry name" value="MADF_DNA_bdg"/>
    <property type="match status" value="1"/>
</dbReference>
<evidence type="ECO:0000256" key="1">
    <source>
        <dbReference type="SAM" id="MobiDB-lite"/>
    </source>
</evidence>
<dbReference type="AlphaFoldDB" id="A0AAN7PGW5"/>
<reference evidence="4" key="1">
    <citation type="submission" date="2023-01" db="EMBL/GenBank/DDBJ databases">
        <title>Key to firefly adult light organ development and bioluminescence: homeobox transcription factors regulate luciferase expression and transportation to peroxisome.</title>
        <authorList>
            <person name="Fu X."/>
        </authorList>
    </citation>
    <scope>NUCLEOTIDE SEQUENCE [LARGE SCALE GENOMIC DNA]</scope>
</reference>
<accession>A0AAN7PGW5</accession>
<comment type="caution">
    <text evidence="3">The sequence shown here is derived from an EMBL/GenBank/DDBJ whole genome shotgun (WGS) entry which is preliminary data.</text>
</comment>
<evidence type="ECO:0000313" key="4">
    <source>
        <dbReference type="Proteomes" id="UP001353858"/>
    </source>
</evidence>
<sequence>MTKKEKQFLTEFIELYRSFPCLWKIKSKEYSDRNVKSQAYEIMIEKMQEFDPEADRETVVKKINTLRTAYRRELKKKVDSERSGVGGDEVYVPHLWYFDILNFIRDQEISRKTQTNVEDENESEQIAAELEVTREPGPFSPGDELGELQSVSTPPTPLSSTSRASISTSRTSTQTTRTAKRQIDKCDEILDAIGKRFATPAVVDDKFTLIAKTWAMKLRDLIPNQAIYAEKLINDVFYAAQLENLTASCTFQIPSSQPAHRSQNHTYSQHTQPYQQNVQYYNEQYSHQVQPWPSSLPLRPIYSQLQSQPSVQQAQQLPEETDSDAQLHLPHQRNQYQQEHQRFLEQEPVRKESNEHMGGSSVANYLKDFQDI</sequence>
<feature type="region of interest" description="Disordered" evidence="1">
    <location>
        <begin position="131"/>
        <end position="181"/>
    </location>
</feature>
<dbReference type="PANTHER" id="PTHR21505">
    <property type="entry name" value="MADF DOMAIN-CONTAINING PROTEIN-RELATED"/>
    <property type="match status" value="1"/>
</dbReference>
<evidence type="ECO:0000313" key="3">
    <source>
        <dbReference type="EMBL" id="KAK4886062.1"/>
    </source>
</evidence>
<dbReference type="EMBL" id="JARPUR010000001">
    <property type="protein sequence ID" value="KAK4886062.1"/>
    <property type="molecule type" value="Genomic_DNA"/>
</dbReference>
<dbReference type="PROSITE" id="PS51029">
    <property type="entry name" value="MADF"/>
    <property type="match status" value="1"/>
</dbReference>
<feature type="domain" description="MADF" evidence="2">
    <location>
        <begin position="11"/>
        <end position="109"/>
    </location>
</feature>
<name>A0AAN7PGW5_9COLE</name>
<feature type="region of interest" description="Disordered" evidence="1">
    <location>
        <begin position="348"/>
        <end position="372"/>
    </location>
</feature>
<feature type="compositionally biased region" description="Low complexity" evidence="1">
    <location>
        <begin position="150"/>
        <end position="177"/>
    </location>
</feature>
<proteinExistence type="predicted"/>
<dbReference type="PANTHER" id="PTHR21505:SF8">
    <property type="entry name" value="DPT-YFP REPRESSOR BY OVEREXPRESSION, ISOFORM D-RELATED"/>
    <property type="match status" value="1"/>
</dbReference>